<feature type="region of interest" description="Disordered" evidence="1">
    <location>
        <begin position="83"/>
        <end position="108"/>
    </location>
</feature>
<protein>
    <submittedName>
        <fullName evidence="2">Uncharacterized protein</fullName>
    </submittedName>
</protein>
<feature type="region of interest" description="Disordered" evidence="1">
    <location>
        <begin position="241"/>
        <end position="446"/>
    </location>
</feature>
<feature type="compositionally biased region" description="Basic and acidic residues" evidence="1">
    <location>
        <begin position="1"/>
        <end position="10"/>
    </location>
</feature>
<feature type="region of interest" description="Disordered" evidence="1">
    <location>
        <begin position="147"/>
        <end position="168"/>
    </location>
</feature>
<feature type="compositionally biased region" description="Polar residues" evidence="1">
    <location>
        <begin position="365"/>
        <end position="381"/>
    </location>
</feature>
<comment type="caution">
    <text evidence="2">The sequence shown here is derived from an EMBL/GenBank/DDBJ whole genome shotgun (WGS) entry which is preliminary data.</text>
</comment>
<feature type="compositionally biased region" description="Pro residues" evidence="1">
    <location>
        <begin position="159"/>
        <end position="168"/>
    </location>
</feature>
<sequence>MFATHRDQENLAHNNHHTSTKQQPKTPGNRYPKTPGNFGRNDENAATTFAGKSALASAARYKENGDAMMGKTMGQRPAMVTPVENRPRAPLGNKTTNAKAKVTQSTGPQDTIKHVDKAHARHTGVQKPRQKFVEPTALKLNAPVDVVDGADNDQVPEPEYAPPRPDPLPYESDILPPGGLTFNGLKPESMLKGFYRNFHDPVDENGLSRTDRKFQDEMNALMRKAEEHNARQLAEIKWDAGDVVDDTPNETEVDATSRQPVHASLKPAAAAAGHKRPPTLSVRRAASALAVHTDRRANSASKPASVMPKPRRPLSSIISGTRPAKTVLTRPSSRGNLNGEAASRTTLGYNKGRSASSMVHARGIVQSSRQQRPSKATTTQEKPSDLTVTPARLREVALSAAPSQRNQKPQFMAIFDEAQDEDLPSSSVALPAPDSEDEEFELKLTI</sequence>
<feature type="compositionally biased region" description="Polar residues" evidence="1">
    <location>
        <begin position="93"/>
        <end position="108"/>
    </location>
</feature>
<feature type="compositionally biased region" description="Acidic residues" evidence="1">
    <location>
        <begin position="242"/>
        <end position="253"/>
    </location>
</feature>
<keyword evidence="3" id="KW-1185">Reference proteome</keyword>
<feature type="region of interest" description="Disordered" evidence="1">
    <location>
        <begin position="1"/>
        <end position="49"/>
    </location>
</feature>
<dbReference type="EMBL" id="AZGY01000023">
    <property type="protein sequence ID" value="KZZ89933.1"/>
    <property type="molecule type" value="Genomic_DNA"/>
</dbReference>
<dbReference type="OrthoDB" id="5327145at2759"/>
<proteinExistence type="predicted"/>
<name>A0A162I888_9HYPO</name>
<dbReference type="Proteomes" id="UP000078544">
    <property type="component" value="Unassembled WGS sequence"/>
</dbReference>
<feature type="compositionally biased region" description="Polar residues" evidence="1">
    <location>
        <begin position="343"/>
        <end position="357"/>
    </location>
</feature>
<organism evidence="2 3">
    <name type="scientific">Moelleriella libera RCEF 2490</name>
    <dbReference type="NCBI Taxonomy" id="1081109"/>
    <lineage>
        <taxon>Eukaryota</taxon>
        <taxon>Fungi</taxon>
        <taxon>Dikarya</taxon>
        <taxon>Ascomycota</taxon>
        <taxon>Pezizomycotina</taxon>
        <taxon>Sordariomycetes</taxon>
        <taxon>Hypocreomycetidae</taxon>
        <taxon>Hypocreales</taxon>
        <taxon>Clavicipitaceae</taxon>
        <taxon>Moelleriella</taxon>
    </lineage>
</organism>
<evidence type="ECO:0000313" key="3">
    <source>
        <dbReference type="Proteomes" id="UP000078544"/>
    </source>
</evidence>
<dbReference type="AlphaFoldDB" id="A0A162I888"/>
<gene>
    <name evidence="2" type="ORF">AAL_07441</name>
</gene>
<accession>A0A162I888</accession>
<evidence type="ECO:0000256" key="1">
    <source>
        <dbReference type="SAM" id="MobiDB-lite"/>
    </source>
</evidence>
<reference evidence="2 3" key="1">
    <citation type="journal article" date="2016" name="Genome Biol. Evol.">
        <title>Divergent and convergent evolution of fungal pathogenicity.</title>
        <authorList>
            <person name="Shang Y."/>
            <person name="Xiao G."/>
            <person name="Zheng P."/>
            <person name="Cen K."/>
            <person name="Zhan S."/>
            <person name="Wang C."/>
        </authorList>
    </citation>
    <scope>NUCLEOTIDE SEQUENCE [LARGE SCALE GENOMIC DNA]</scope>
    <source>
        <strain evidence="2 3">RCEF 2490</strain>
    </source>
</reference>
<evidence type="ECO:0000313" key="2">
    <source>
        <dbReference type="EMBL" id="KZZ89933.1"/>
    </source>
</evidence>